<evidence type="ECO:0000256" key="4">
    <source>
        <dbReference type="SAM" id="SignalP"/>
    </source>
</evidence>
<comment type="caution">
    <text evidence="6">The sequence shown here is derived from an EMBL/GenBank/DDBJ whole genome shotgun (WGS) entry which is preliminary data.</text>
</comment>
<gene>
    <name evidence="6" type="ORF">TKK_009171</name>
</gene>
<feature type="signal peptide" evidence="4">
    <location>
        <begin position="1"/>
        <end position="19"/>
    </location>
</feature>
<dbReference type="PROSITE" id="PS00135">
    <property type="entry name" value="TRYPSIN_SER"/>
    <property type="match status" value="1"/>
</dbReference>
<dbReference type="InterPro" id="IPR018114">
    <property type="entry name" value="TRYPSIN_HIS"/>
</dbReference>
<keyword evidence="3" id="KW-0378">Hydrolase</keyword>
<protein>
    <recommendedName>
        <fullName evidence="5">Peptidase S1 domain-containing protein</fullName>
    </recommendedName>
</protein>
<dbReference type="InterPro" id="IPR043504">
    <property type="entry name" value="Peptidase_S1_PA_chymotrypsin"/>
</dbReference>
<dbReference type="InterPro" id="IPR051487">
    <property type="entry name" value="Ser/Thr_Proteases_Immune/Dev"/>
</dbReference>
<dbReference type="Gene3D" id="2.40.10.10">
    <property type="entry name" value="Trypsin-like serine proteases"/>
    <property type="match status" value="1"/>
</dbReference>
<proteinExistence type="inferred from homology"/>
<keyword evidence="3" id="KW-0720">Serine protease</keyword>
<evidence type="ECO:0000313" key="7">
    <source>
        <dbReference type="Proteomes" id="UP001627154"/>
    </source>
</evidence>
<dbReference type="PRINTS" id="PR00722">
    <property type="entry name" value="CHYMOTRYPSIN"/>
</dbReference>
<dbReference type="CDD" id="cd00190">
    <property type="entry name" value="Tryp_SPc"/>
    <property type="match status" value="1"/>
</dbReference>
<dbReference type="Proteomes" id="UP001627154">
    <property type="component" value="Unassembled WGS sequence"/>
</dbReference>
<dbReference type="InterPro" id="IPR009003">
    <property type="entry name" value="Peptidase_S1_PA"/>
</dbReference>
<comment type="similarity">
    <text evidence="2">Belongs to the peptidase S1 family. CLIP subfamily.</text>
</comment>
<dbReference type="SMART" id="SM00020">
    <property type="entry name" value="Tryp_SPc"/>
    <property type="match status" value="1"/>
</dbReference>
<sequence length="306" mass="33978">MWTIKINFLLLLFHDPSLICYVTGRLRIIGGEFALPGEFPYFATLQRLTEGCTHAFCGGSILDEYHIVTAAHCVTDNVTYELENEQITIGAGTTDLTDKKVGVYRDVGEVFVPLTYTRNKKNRTIYDDIAILKLRHPLPLDDNKTLGTVQLPNAGEYLPPDTYNGTTAGFGAISLIAHWDTGEIESGPSDPYLKYASGVINAVDDFYVCKTAEVCFKSFGFLSGYLEGACYGDSGGPLVIENTNILVGITSHSNNDFCATYGKFTRISSYLDFIEKVRNNEIDETISSVKLTLYHEDYFLNSPRCE</sequence>
<dbReference type="GO" id="GO:0006508">
    <property type="term" value="P:proteolysis"/>
    <property type="evidence" value="ECO:0007669"/>
    <property type="project" value="UniProtKB-KW"/>
</dbReference>
<evidence type="ECO:0000256" key="3">
    <source>
        <dbReference type="RuleBase" id="RU363034"/>
    </source>
</evidence>
<dbReference type="EMBL" id="JBJJXI010000067">
    <property type="protein sequence ID" value="KAL3397147.1"/>
    <property type="molecule type" value="Genomic_DNA"/>
</dbReference>
<evidence type="ECO:0000256" key="1">
    <source>
        <dbReference type="ARBA" id="ARBA00023157"/>
    </source>
</evidence>
<dbReference type="PROSITE" id="PS00134">
    <property type="entry name" value="TRYPSIN_HIS"/>
    <property type="match status" value="1"/>
</dbReference>
<dbReference type="InterPro" id="IPR001254">
    <property type="entry name" value="Trypsin_dom"/>
</dbReference>
<dbReference type="GO" id="GO:0008236">
    <property type="term" value="F:serine-type peptidase activity"/>
    <property type="evidence" value="ECO:0007669"/>
    <property type="project" value="UniProtKB-KW"/>
</dbReference>
<name>A0ABD2WVR8_9HYME</name>
<evidence type="ECO:0000313" key="6">
    <source>
        <dbReference type="EMBL" id="KAL3397147.1"/>
    </source>
</evidence>
<keyword evidence="4" id="KW-0732">Signal</keyword>
<dbReference type="PANTHER" id="PTHR24256">
    <property type="entry name" value="TRYPTASE-RELATED"/>
    <property type="match status" value="1"/>
</dbReference>
<dbReference type="SUPFAM" id="SSF50494">
    <property type="entry name" value="Trypsin-like serine proteases"/>
    <property type="match status" value="1"/>
</dbReference>
<feature type="chain" id="PRO_5044885252" description="Peptidase S1 domain-containing protein" evidence="4">
    <location>
        <begin position="20"/>
        <end position="306"/>
    </location>
</feature>
<accession>A0ABD2WVR8</accession>
<keyword evidence="1" id="KW-1015">Disulfide bond</keyword>
<keyword evidence="3" id="KW-0645">Protease</keyword>
<dbReference type="Pfam" id="PF00089">
    <property type="entry name" value="Trypsin"/>
    <property type="match status" value="1"/>
</dbReference>
<evidence type="ECO:0000256" key="2">
    <source>
        <dbReference type="ARBA" id="ARBA00024195"/>
    </source>
</evidence>
<evidence type="ECO:0000259" key="5">
    <source>
        <dbReference type="PROSITE" id="PS50240"/>
    </source>
</evidence>
<organism evidence="6 7">
    <name type="scientific">Trichogramma kaykai</name>
    <dbReference type="NCBI Taxonomy" id="54128"/>
    <lineage>
        <taxon>Eukaryota</taxon>
        <taxon>Metazoa</taxon>
        <taxon>Ecdysozoa</taxon>
        <taxon>Arthropoda</taxon>
        <taxon>Hexapoda</taxon>
        <taxon>Insecta</taxon>
        <taxon>Pterygota</taxon>
        <taxon>Neoptera</taxon>
        <taxon>Endopterygota</taxon>
        <taxon>Hymenoptera</taxon>
        <taxon>Apocrita</taxon>
        <taxon>Proctotrupomorpha</taxon>
        <taxon>Chalcidoidea</taxon>
        <taxon>Trichogrammatidae</taxon>
        <taxon>Trichogramma</taxon>
    </lineage>
</organism>
<dbReference type="AlphaFoldDB" id="A0ABD2WVR8"/>
<keyword evidence="7" id="KW-1185">Reference proteome</keyword>
<dbReference type="InterPro" id="IPR033116">
    <property type="entry name" value="TRYPSIN_SER"/>
</dbReference>
<dbReference type="PROSITE" id="PS50240">
    <property type="entry name" value="TRYPSIN_DOM"/>
    <property type="match status" value="1"/>
</dbReference>
<feature type="domain" description="Peptidase S1" evidence="5">
    <location>
        <begin position="28"/>
        <end position="279"/>
    </location>
</feature>
<dbReference type="InterPro" id="IPR001314">
    <property type="entry name" value="Peptidase_S1A"/>
</dbReference>
<reference evidence="6 7" key="1">
    <citation type="journal article" date="2024" name="bioRxiv">
        <title>A reference genome for Trichogramma kaykai: A tiny desert-dwelling parasitoid wasp with competing sex-ratio distorters.</title>
        <authorList>
            <person name="Culotta J."/>
            <person name="Lindsey A.R."/>
        </authorList>
    </citation>
    <scope>NUCLEOTIDE SEQUENCE [LARGE SCALE GENOMIC DNA]</scope>
    <source>
        <strain evidence="6 7">KSX58</strain>
    </source>
</reference>